<organism evidence="2 3">
    <name type="scientific">Portunus trituberculatus</name>
    <name type="common">Swimming crab</name>
    <name type="synonym">Neptunus trituberculatus</name>
    <dbReference type="NCBI Taxonomy" id="210409"/>
    <lineage>
        <taxon>Eukaryota</taxon>
        <taxon>Metazoa</taxon>
        <taxon>Ecdysozoa</taxon>
        <taxon>Arthropoda</taxon>
        <taxon>Crustacea</taxon>
        <taxon>Multicrustacea</taxon>
        <taxon>Malacostraca</taxon>
        <taxon>Eumalacostraca</taxon>
        <taxon>Eucarida</taxon>
        <taxon>Decapoda</taxon>
        <taxon>Pleocyemata</taxon>
        <taxon>Brachyura</taxon>
        <taxon>Eubrachyura</taxon>
        <taxon>Portunoidea</taxon>
        <taxon>Portunidae</taxon>
        <taxon>Portuninae</taxon>
        <taxon>Portunus</taxon>
    </lineage>
</organism>
<dbReference type="EMBL" id="VSRR010000642">
    <property type="protein sequence ID" value="MPC18045.1"/>
    <property type="molecule type" value="Genomic_DNA"/>
</dbReference>
<evidence type="ECO:0000256" key="1">
    <source>
        <dbReference type="SAM" id="MobiDB-lite"/>
    </source>
</evidence>
<dbReference type="Proteomes" id="UP000324222">
    <property type="component" value="Unassembled WGS sequence"/>
</dbReference>
<sequence length="61" mass="6625">MRSTPSTPRDSISSRSWRSVMPYCAGRPSMVAMVPALRSSPRHRARGTPATPSLGKKSTHS</sequence>
<evidence type="ECO:0000313" key="2">
    <source>
        <dbReference type="EMBL" id="MPC18045.1"/>
    </source>
</evidence>
<reference evidence="2 3" key="1">
    <citation type="submission" date="2019-05" db="EMBL/GenBank/DDBJ databases">
        <title>Another draft genome of Portunus trituberculatus and its Hox gene families provides insights of decapod evolution.</title>
        <authorList>
            <person name="Jeong J.-H."/>
            <person name="Song I."/>
            <person name="Kim S."/>
            <person name="Choi T."/>
            <person name="Kim D."/>
            <person name="Ryu S."/>
            <person name="Kim W."/>
        </authorList>
    </citation>
    <scope>NUCLEOTIDE SEQUENCE [LARGE SCALE GENOMIC DNA]</scope>
    <source>
        <tissue evidence="2">Muscle</tissue>
    </source>
</reference>
<dbReference type="AlphaFoldDB" id="A0A5B7DA53"/>
<comment type="caution">
    <text evidence="2">The sequence shown here is derived from an EMBL/GenBank/DDBJ whole genome shotgun (WGS) entry which is preliminary data.</text>
</comment>
<evidence type="ECO:0000313" key="3">
    <source>
        <dbReference type="Proteomes" id="UP000324222"/>
    </source>
</evidence>
<proteinExistence type="predicted"/>
<gene>
    <name evidence="2" type="ORF">E2C01_010917</name>
</gene>
<feature type="region of interest" description="Disordered" evidence="1">
    <location>
        <begin position="38"/>
        <end position="61"/>
    </location>
</feature>
<keyword evidence="3" id="KW-1185">Reference proteome</keyword>
<protein>
    <submittedName>
        <fullName evidence="2">Uncharacterized protein</fullName>
    </submittedName>
</protein>
<name>A0A5B7DA53_PORTR</name>
<accession>A0A5B7DA53</accession>